<dbReference type="EMBL" id="AP022869">
    <property type="protein sequence ID" value="BCB70759.1"/>
    <property type="molecule type" value="Genomic_DNA"/>
</dbReference>
<feature type="transmembrane region" description="Helical" evidence="1">
    <location>
        <begin position="141"/>
        <end position="159"/>
    </location>
</feature>
<name>A0A6F8XA51_9GAMM</name>
<gene>
    <name evidence="3" type="ORF">HMEPL2_11100</name>
</gene>
<reference evidence="3 4" key="1">
    <citation type="submission" date="2020-03" db="EMBL/GenBank/DDBJ databases">
        <title>Complete Genome Sequence of Halomonas meridiana strain Eplume2, isolated from hydrothermal-plume in the north east Pacific Ocean.</title>
        <authorList>
            <person name="Kurihara Y."/>
            <person name="Kawai S."/>
            <person name="Sakai A."/>
            <person name="Galipon J."/>
            <person name="Arakawa K."/>
        </authorList>
    </citation>
    <scope>NUCLEOTIDE SEQUENCE [LARGE SCALE GENOMIC DNA]</scope>
    <source>
        <strain evidence="3 4">Eplume2</strain>
    </source>
</reference>
<dbReference type="InterPro" id="IPR050879">
    <property type="entry name" value="Acyltransferase_3"/>
</dbReference>
<dbReference type="GO" id="GO:0016747">
    <property type="term" value="F:acyltransferase activity, transferring groups other than amino-acyl groups"/>
    <property type="evidence" value="ECO:0007669"/>
    <property type="project" value="InterPro"/>
</dbReference>
<organism evidence="3 4">
    <name type="scientific">Vreelandella aquamarina</name>
    <dbReference type="NCBI Taxonomy" id="77097"/>
    <lineage>
        <taxon>Bacteria</taxon>
        <taxon>Pseudomonadati</taxon>
        <taxon>Pseudomonadota</taxon>
        <taxon>Gammaproteobacteria</taxon>
        <taxon>Oceanospirillales</taxon>
        <taxon>Halomonadaceae</taxon>
        <taxon>Vreelandella</taxon>
    </lineage>
</organism>
<evidence type="ECO:0000313" key="4">
    <source>
        <dbReference type="Proteomes" id="UP000501053"/>
    </source>
</evidence>
<dbReference type="PANTHER" id="PTHR23028:SF134">
    <property type="entry name" value="PUTATIVE (AFU_ORTHOLOGUE AFUA_4G08520)-RELATED"/>
    <property type="match status" value="1"/>
</dbReference>
<dbReference type="Pfam" id="PF01757">
    <property type="entry name" value="Acyl_transf_3"/>
    <property type="match status" value="1"/>
</dbReference>
<dbReference type="AlphaFoldDB" id="A0A6F8XA51"/>
<evidence type="ECO:0000259" key="2">
    <source>
        <dbReference type="Pfam" id="PF01757"/>
    </source>
</evidence>
<keyword evidence="4" id="KW-1185">Reference proteome</keyword>
<keyword evidence="1" id="KW-0812">Transmembrane</keyword>
<dbReference type="InterPro" id="IPR002656">
    <property type="entry name" value="Acyl_transf_3_dom"/>
</dbReference>
<dbReference type="RefSeq" id="WP_172514659.1">
    <property type="nucleotide sequence ID" value="NZ_AP022869.1"/>
</dbReference>
<feature type="transmembrane region" description="Helical" evidence="1">
    <location>
        <begin position="165"/>
        <end position="187"/>
    </location>
</feature>
<evidence type="ECO:0000256" key="1">
    <source>
        <dbReference type="SAM" id="Phobius"/>
    </source>
</evidence>
<dbReference type="PANTHER" id="PTHR23028">
    <property type="entry name" value="ACETYLTRANSFERASE"/>
    <property type="match status" value="1"/>
</dbReference>
<proteinExistence type="predicted"/>
<feature type="transmembrane region" description="Helical" evidence="1">
    <location>
        <begin position="199"/>
        <end position="219"/>
    </location>
</feature>
<feature type="transmembrane region" description="Helical" evidence="1">
    <location>
        <begin position="231"/>
        <end position="249"/>
    </location>
</feature>
<dbReference type="Proteomes" id="UP000501053">
    <property type="component" value="Chromosome"/>
</dbReference>
<feature type="transmembrane region" description="Helical" evidence="1">
    <location>
        <begin position="261"/>
        <end position="282"/>
    </location>
</feature>
<feature type="domain" description="Acyltransferase 3" evidence="2">
    <location>
        <begin position="9"/>
        <end position="307"/>
    </location>
</feature>
<feature type="transmembrane region" description="Helical" evidence="1">
    <location>
        <begin position="32"/>
        <end position="51"/>
    </location>
</feature>
<sequence length="340" mass="38834">MSPSLFSTLNLIKVFGAALVVASHYAGQYYSTPFYSYGTGCFFVVSGYYAFNWERHRGWYYLAKRLTRLYPAFLVALLAYLLARQIPLAEWPLLTAHHLTFLLSTPDRATVFALNPPFWSLAVFFTFFALVAFLPRITPRFWQVVVLMLLAAGALWLNVTTWREGYIELWVAPLHLYAFWLGGWLGARAHRRPVPLHWGYTWLAVGIMLLIVVCGAYYQWLTRVLFLGETFAYRGAMVVLYALLFWAMIHSPLAARGTGLLSFLGTISFGVYLFHNLPVYWMSDALPASVAVVLSVGLSVGVAWLSWRFVESPFQRWSKPRLAKWHRQPAAALPRDGKRE</sequence>
<feature type="transmembrane region" description="Helical" evidence="1">
    <location>
        <begin position="288"/>
        <end position="310"/>
    </location>
</feature>
<feature type="transmembrane region" description="Helical" evidence="1">
    <location>
        <begin position="72"/>
        <end position="94"/>
    </location>
</feature>
<protein>
    <recommendedName>
        <fullName evidence="2">Acyltransferase 3 domain-containing protein</fullName>
    </recommendedName>
</protein>
<keyword evidence="1" id="KW-0472">Membrane</keyword>
<keyword evidence="1" id="KW-1133">Transmembrane helix</keyword>
<feature type="transmembrane region" description="Helical" evidence="1">
    <location>
        <begin position="114"/>
        <end position="134"/>
    </location>
</feature>
<evidence type="ECO:0000313" key="3">
    <source>
        <dbReference type="EMBL" id="BCB70759.1"/>
    </source>
</evidence>
<accession>A0A6F8XA51</accession>